<gene>
    <name evidence="1" type="ORF">JTE90_027111</name>
</gene>
<proteinExistence type="predicted"/>
<evidence type="ECO:0008006" key="3">
    <source>
        <dbReference type="Google" id="ProtNLM"/>
    </source>
</evidence>
<dbReference type="Proteomes" id="UP000827092">
    <property type="component" value="Unassembled WGS sequence"/>
</dbReference>
<dbReference type="EMBL" id="JAFNEN010001035">
    <property type="protein sequence ID" value="KAG8175297.1"/>
    <property type="molecule type" value="Genomic_DNA"/>
</dbReference>
<accession>A0AAV6TTN0</accession>
<evidence type="ECO:0000313" key="1">
    <source>
        <dbReference type="EMBL" id="KAG8175297.1"/>
    </source>
</evidence>
<reference evidence="1 2" key="1">
    <citation type="journal article" date="2022" name="Nat. Ecol. Evol.">
        <title>A masculinizing supergene underlies an exaggerated male reproductive morph in a spider.</title>
        <authorList>
            <person name="Hendrickx F."/>
            <person name="De Corte Z."/>
            <person name="Sonet G."/>
            <person name="Van Belleghem S.M."/>
            <person name="Kostlbacher S."/>
            <person name="Vangestel C."/>
        </authorList>
    </citation>
    <scope>NUCLEOTIDE SEQUENCE [LARGE SCALE GENOMIC DNA]</scope>
    <source>
        <strain evidence="1">W744_W776</strain>
    </source>
</reference>
<comment type="caution">
    <text evidence="1">The sequence shown here is derived from an EMBL/GenBank/DDBJ whole genome shotgun (WGS) entry which is preliminary data.</text>
</comment>
<name>A0AAV6TTN0_9ARAC</name>
<keyword evidence="2" id="KW-1185">Reference proteome</keyword>
<organism evidence="1 2">
    <name type="scientific">Oedothorax gibbosus</name>
    <dbReference type="NCBI Taxonomy" id="931172"/>
    <lineage>
        <taxon>Eukaryota</taxon>
        <taxon>Metazoa</taxon>
        <taxon>Ecdysozoa</taxon>
        <taxon>Arthropoda</taxon>
        <taxon>Chelicerata</taxon>
        <taxon>Arachnida</taxon>
        <taxon>Araneae</taxon>
        <taxon>Araneomorphae</taxon>
        <taxon>Entelegynae</taxon>
        <taxon>Araneoidea</taxon>
        <taxon>Linyphiidae</taxon>
        <taxon>Erigoninae</taxon>
        <taxon>Oedothorax</taxon>
    </lineage>
</organism>
<sequence>MEDSPRNPKLQQFYDYFVEQWLENTSVPIKMWNCYQKSHRTNNAVEGWHYKLNKLVSKSHPKLKNLIKVLKGEAQFSCLIKNRLTLHMATKSRKPKYIKQDRRIRGIIDGFYVSPNRTSASLKKTLKALAHASKLE</sequence>
<protein>
    <recommendedName>
        <fullName evidence="3">Transposase</fullName>
    </recommendedName>
</protein>
<dbReference type="AlphaFoldDB" id="A0AAV6TTN0"/>
<evidence type="ECO:0000313" key="2">
    <source>
        <dbReference type="Proteomes" id="UP000827092"/>
    </source>
</evidence>